<sequence>MRLGMNSDRAKDLIIAILGFLLMSGSVYMLGRIQIPDWVLRFGYYAGTFTFLIYISRLRFAALGVDPDSKKAFKDYLKLGSFFVSVFFIAELPVMLASLG</sequence>
<keyword evidence="1" id="KW-0812">Transmembrane</keyword>
<evidence type="ECO:0000256" key="1">
    <source>
        <dbReference type="SAM" id="Phobius"/>
    </source>
</evidence>
<feature type="transmembrane region" description="Helical" evidence="1">
    <location>
        <begin position="12"/>
        <end position="30"/>
    </location>
</feature>
<dbReference type="EMBL" id="BARW01007096">
    <property type="protein sequence ID" value="GAI84594.1"/>
    <property type="molecule type" value="Genomic_DNA"/>
</dbReference>
<gene>
    <name evidence="2" type="ORF">S12H4_14851</name>
</gene>
<organism evidence="2">
    <name type="scientific">marine sediment metagenome</name>
    <dbReference type="NCBI Taxonomy" id="412755"/>
    <lineage>
        <taxon>unclassified sequences</taxon>
        <taxon>metagenomes</taxon>
        <taxon>ecological metagenomes</taxon>
    </lineage>
</organism>
<reference evidence="2" key="1">
    <citation type="journal article" date="2014" name="Front. Microbiol.">
        <title>High frequency of phylogenetically diverse reductive dehalogenase-homologous genes in deep subseafloor sedimentary metagenomes.</title>
        <authorList>
            <person name="Kawai M."/>
            <person name="Futagami T."/>
            <person name="Toyoda A."/>
            <person name="Takaki Y."/>
            <person name="Nishi S."/>
            <person name="Hori S."/>
            <person name="Arai W."/>
            <person name="Tsubouchi T."/>
            <person name="Morono Y."/>
            <person name="Uchiyama I."/>
            <person name="Ito T."/>
            <person name="Fujiyama A."/>
            <person name="Inagaki F."/>
            <person name="Takami H."/>
        </authorList>
    </citation>
    <scope>NUCLEOTIDE SEQUENCE</scope>
    <source>
        <strain evidence="2">Expedition CK06-06</strain>
    </source>
</reference>
<proteinExistence type="predicted"/>
<protein>
    <submittedName>
        <fullName evidence="2">Uncharacterized protein</fullName>
    </submittedName>
</protein>
<feature type="transmembrane region" description="Helical" evidence="1">
    <location>
        <begin position="76"/>
        <end position="99"/>
    </location>
</feature>
<feature type="transmembrane region" description="Helical" evidence="1">
    <location>
        <begin position="42"/>
        <end position="64"/>
    </location>
</feature>
<keyword evidence="1" id="KW-0472">Membrane</keyword>
<evidence type="ECO:0000313" key="2">
    <source>
        <dbReference type="EMBL" id="GAI84594.1"/>
    </source>
</evidence>
<comment type="caution">
    <text evidence="2">The sequence shown here is derived from an EMBL/GenBank/DDBJ whole genome shotgun (WGS) entry which is preliminary data.</text>
</comment>
<name>X1TX48_9ZZZZ</name>
<dbReference type="AlphaFoldDB" id="X1TX48"/>
<accession>X1TX48</accession>
<keyword evidence="1" id="KW-1133">Transmembrane helix</keyword>